<dbReference type="EnsemblPlants" id="AVESA.00010b.r2.2CG0274760.1">
    <property type="protein sequence ID" value="AVESA.00010b.r2.2CG0274760.1.CDS.1"/>
    <property type="gene ID" value="AVESA.00010b.r2.2CG0274760"/>
</dbReference>
<reference evidence="1" key="2">
    <citation type="submission" date="2025-09" db="UniProtKB">
        <authorList>
            <consortium name="EnsemblPlants"/>
        </authorList>
    </citation>
    <scope>IDENTIFICATION</scope>
</reference>
<name>A0ACD5UN34_AVESA</name>
<sequence length="172" mass="20117">MCDIVLRDFEELALDGSNYLEWTVDAKILLAAKSLRETIAPISECTDAQKAQATAYLRHHLDRDLKNFVTEEDPLVMWQFLKDRFYGPMQRNKITSDAKDTWRNLRFSDFEDVDEYNSTLHRAASRMKLCGEEITENDMIEKTLSTTHPRNLWCHQGYRVPSMLSTVICFRC</sequence>
<keyword evidence="2" id="KW-1185">Reference proteome</keyword>
<accession>A0ACD5UN34</accession>
<dbReference type="Proteomes" id="UP001732700">
    <property type="component" value="Chromosome 2C"/>
</dbReference>
<reference evidence="1" key="1">
    <citation type="submission" date="2021-05" db="EMBL/GenBank/DDBJ databases">
        <authorList>
            <person name="Scholz U."/>
            <person name="Mascher M."/>
            <person name="Fiebig A."/>
        </authorList>
    </citation>
    <scope>NUCLEOTIDE SEQUENCE [LARGE SCALE GENOMIC DNA]</scope>
</reference>
<evidence type="ECO:0000313" key="2">
    <source>
        <dbReference type="Proteomes" id="UP001732700"/>
    </source>
</evidence>
<organism evidence="1 2">
    <name type="scientific">Avena sativa</name>
    <name type="common">Oat</name>
    <dbReference type="NCBI Taxonomy" id="4498"/>
    <lineage>
        <taxon>Eukaryota</taxon>
        <taxon>Viridiplantae</taxon>
        <taxon>Streptophyta</taxon>
        <taxon>Embryophyta</taxon>
        <taxon>Tracheophyta</taxon>
        <taxon>Spermatophyta</taxon>
        <taxon>Magnoliopsida</taxon>
        <taxon>Liliopsida</taxon>
        <taxon>Poales</taxon>
        <taxon>Poaceae</taxon>
        <taxon>BOP clade</taxon>
        <taxon>Pooideae</taxon>
        <taxon>Poodae</taxon>
        <taxon>Poeae</taxon>
        <taxon>Poeae Chloroplast Group 1 (Aveneae type)</taxon>
        <taxon>Aveninae</taxon>
        <taxon>Avena</taxon>
    </lineage>
</organism>
<proteinExistence type="predicted"/>
<protein>
    <submittedName>
        <fullName evidence="1">Uncharacterized protein</fullName>
    </submittedName>
</protein>
<evidence type="ECO:0000313" key="1">
    <source>
        <dbReference type="EnsemblPlants" id="AVESA.00010b.r2.2CG0274760.1.CDS.1"/>
    </source>
</evidence>